<organism evidence="10 11">
    <name type="scientific">Exophiala mesophila</name>
    <name type="common">Black yeast-like fungus</name>
    <dbReference type="NCBI Taxonomy" id="212818"/>
    <lineage>
        <taxon>Eukaryota</taxon>
        <taxon>Fungi</taxon>
        <taxon>Dikarya</taxon>
        <taxon>Ascomycota</taxon>
        <taxon>Pezizomycotina</taxon>
        <taxon>Eurotiomycetes</taxon>
        <taxon>Chaetothyriomycetidae</taxon>
        <taxon>Chaetothyriales</taxon>
        <taxon>Herpotrichiellaceae</taxon>
        <taxon>Exophiala</taxon>
    </lineage>
</organism>
<dbReference type="GO" id="GO:0016020">
    <property type="term" value="C:membrane"/>
    <property type="evidence" value="ECO:0007669"/>
    <property type="project" value="UniProtKB-SubCell"/>
</dbReference>
<keyword evidence="6 8" id="KW-1133">Transmembrane helix</keyword>
<keyword evidence="3 8" id="KW-0812">Transmembrane</keyword>
<accession>A0A0D1Y3B9</accession>
<evidence type="ECO:0000256" key="7">
    <source>
        <dbReference type="ARBA" id="ARBA00023136"/>
    </source>
</evidence>
<feature type="transmembrane region" description="Helical" evidence="8">
    <location>
        <begin position="172"/>
        <end position="196"/>
    </location>
</feature>
<evidence type="ECO:0000313" key="11">
    <source>
        <dbReference type="Proteomes" id="UP000054302"/>
    </source>
</evidence>
<evidence type="ECO:0000259" key="9">
    <source>
        <dbReference type="PROSITE" id="PS50893"/>
    </source>
</evidence>
<dbReference type="AlphaFoldDB" id="A0A0D1Y3B9"/>
<keyword evidence="7 8" id="KW-0472">Membrane</keyword>
<dbReference type="InterPro" id="IPR003439">
    <property type="entry name" value="ABC_transporter-like_ATP-bd"/>
</dbReference>
<dbReference type="FunFam" id="3.40.50.300:FF:000367">
    <property type="entry name" value="ABC transporter G family member 24"/>
    <property type="match status" value="1"/>
</dbReference>
<evidence type="ECO:0000256" key="6">
    <source>
        <dbReference type="ARBA" id="ARBA00022989"/>
    </source>
</evidence>
<sequence>MDENAASDAVDSILNNLNEFNMSSIAFNNATLLVPTNTTGCLRPGAMPIPMYNFNCSLLQMQSTTQFMNNHCAPNNTDVCLLGFSCPHSNATNPPQYCPPTEQCLLVRSTKGTCRPQGTYEPRVCPPGHYCPFGGKQLIRCPRGTFCPMGSFEPTQCGPASMCPAGSRRQVVMLPVYITAAIDFLLIVVAVGFFFFSKRFMGKKILPKQKPTPVEKDLEDTGPPRLLSIQPIEPHEIEESPEIQRLMQSFRNCIGTDNVGLAFDFDNLSFEPKPGKKILDGISGSMRSGSFWAVMGGSGAGKSTFLNVLMGKTDHTSGSVLVNGHDEKMKKYKKLIGYVPQDDVVLPELTVRENILHSARIRLPRTWSDEEKQEHVDNLIACLGLSHVADSLVGDTRKPVISGGQRKRVSIGLELAAAPMALFLDEPTSGLDATSAGTVMGLLRSISRLGVTTIAIIHQPRQEVFESIDNLLLLGNGQQIYAGETKEVDEYLNKLGFIFPQNRNPADVIMDIATGNGQQYNRSLFWREDGAQKLLDKWQEHISKSKSTSSDEDEVESKEVKNAAAEVHVTASTVAQEHSLAHSIKKRGASFPLQVWYCFRRAMLQQLRNRGSLFFEIGVGALAGAVIGLSAFSANGQLFRGIYHFPFTALSSAVDYQSAIQIGLLGGLAIGLAASAAGVKVFGDEKLIYWREAAAGHNRYAYYLGKVMSTFIRMTLSCLHFSVFLGVLATPLMSFSTIFAANLLYFYCIYGFSSCISMVTRREDGPLLAVMGSLILGILGGAAPPLSKVKMWHMTWLWRMSPGTWFTEIWFTRNVVPLRYLYIIDLAAEATGFSFNHVTLDLCVMFAIGTAYRVIACALLILVKRSKQR</sequence>
<dbReference type="InterPro" id="IPR027417">
    <property type="entry name" value="P-loop_NTPase"/>
</dbReference>
<dbReference type="PROSITE" id="PS00211">
    <property type="entry name" value="ABC_TRANSPORTER_1"/>
    <property type="match status" value="1"/>
</dbReference>
<dbReference type="InterPro" id="IPR050352">
    <property type="entry name" value="ABCG_transporters"/>
</dbReference>
<dbReference type="VEuPathDB" id="FungiDB:PV10_02779"/>
<evidence type="ECO:0000256" key="2">
    <source>
        <dbReference type="ARBA" id="ARBA00022448"/>
    </source>
</evidence>
<dbReference type="EMBL" id="KN847521">
    <property type="protein sequence ID" value="KIV95081.1"/>
    <property type="molecule type" value="Genomic_DNA"/>
</dbReference>
<dbReference type="GO" id="GO:0016887">
    <property type="term" value="F:ATP hydrolysis activity"/>
    <property type="evidence" value="ECO:0007669"/>
    <property type="project" value="InterPro"/>
</dbReference>
<evidence type="ECO:0000256" key="8">
    <source>
        <dbReference type="SAM" id="Phobius"/>
    </source>
</evidence>
<dbReference type="PROSITE" id="PS50893">
    <property type="entry name" value="ABC_TRANSPORTER_2"/>
    <property type="match status" value="1"/>
</dbReference>
<keyword evidence="5" id="KW-0067">ATP-binding</keyword>
<feature type="transmembrane region" description="Helical" evidence="8">
    <location>
        <begin position="732"/>
        <end position="753"/>
    </location>
</feature>
<evidence type="ECO:0000313" key="10">
    <source>
        <dbReference type="EMBL" id="KIV95081.1"/>
    </source>
</evidence>
<dbReference type="PANTHER" id="PTHR48041:SF91">
    <property type="entry name" value="ABC TRANSPORTER G FAMILY MEMBER 28"/>
    <property type="match status" value="1"/>
</dbReference>
<dbReference type="GO" id="GO:0005524">
    <property type="term" value="F:ATP binding"/>
    <property type="evidence" value="ECO:0007669"/>
    <property type="project" value="UniProtKB-KW"/>
</dbReference>
<keyword evidence="2" id="KW-0813">Transport</keyword>
<dbReference type="STRING" id="212818.A0A0D1Y3B9"/>
<evidence type="ECO:0000256" key="5">
    <source>
        <dbReference type="ARBA" id="ARBA00022840"/>
    </source>
</evidence>
<evidence type="ECO:0000256" key="3">
    <source>
        <dbReference type="ARBA" id="ARBA00022692"/>
    </source>
</evidence>
<dbReference type="GO" id="GO:0140359">
    <property type="term" value="F:ABC-type transporter activity"/>
    <property type="evidence" value="ECO:0007669"/>
    <property type="project" value="InterPro"/>
</dbReference>
<feature type="transmembrane region" description="Helical" evidence="8">
    <location>
        <begin position="765"/>
        <end position="786"/>
    </location>
</feature>
<dbReference type="SMART" id="SM00382">
    <property type="entry name" value="AAA"/>
    <property type="match status" value="1"/>
</dbReference>
<dbReference type="OrthoDB" id="66620at2759"/>
<dbReference type="InterPro" id="IPR017871">
    <property type="entry name" value="ABC_transporter-like_CS"/>
</dbReference>
<keyword evidence="11" id="KW-1185">Reference proteome</keyword>
<protein>
    <recommendedName>
        <fullName evidence="9">ABC transporter domain-containing protein</fullName>
    </recommendedName>
</protein>
<gene>
    <name evidence="10" type="ORF">PV10_02779</name>
</gene>
<dbReference type="Pfam" id="PF19055">
    <property type="entry name" value="ABC2_membrane_7"/>
    <property type="match status" value="1"/>
</dbReference>
<dbReference type="Pfam" id="PF00005">
    <property type="entry name" value="ABC_tran"/>
    <property type="match status" value="1"/>
</dbReference>
<dbReference type="Proteomes" id="UP000054302">
    <property type="component" value="Unassembled WGS sequence"/>
</dbReference>
<feature type="transmembrane region" description="Helical" evidence="8">
    <location>
        <begin position="659"/>
        <end position="679"/>
    </location>
</feature>
<keyword evidence="4" id="KW-0547">Nucleotide-binding</keyword>
<dbReference type="RefSeq" id="XP_016226655.1">
    <property type="nucleotide sequence ID" value="XM_016367137.1"/>
</dbReference>
<dbReference type="SUPFAM" id="SSF52540">
    <property type="entry name" value="P-loop containing nucleoside triphosphate hydrolases"/>
    <property type="match status" value="1"/>
</dbReference>
<feature type="transmembrane region" description="Helical" evidence="8">
    <location>
        <begin position="613"/>
        <end position="639"/>
    </location>
</feature>
<dbReference type="CDD" id="cd03213">
    <property type="entry name" value="ABCG_EPDR"/>
    <property type="match status" value="1"/>
</dbReference>
<dbReference type="GeneID" id="27320624"/>
<dbReference type="InterPro" id="IPR043926">
    <property type="entry name" value="ABCG_dom"/>
</dbReference>
<feature type="transmembrane region" description="Helical" evidence="8">
    <location>
        <begin position="844"/>
        <end position="863"/>
    </location>
</feature>
<dbReference type="InterPro" id="IPR003593">
    <property type="entry name" value="AAA+_ATPase"/>
</dbReference>
<proteinExistence type="predicted"/>
<comment type="subcellular location">
    <subcellularLocation>
        <location evidence="1">Membrane</location>
        <topology evidence="1">Multi-pass membrane protein</topology>
    </subcellularLocation>
</comment>
<dbReference type="Gene3D" id="3.40.50.300">
    <property type="entry name" value="P-loop containing nucleotide triphosphate hydrolases"/>
    <property type="match status" value="1"/>
</dbReference>
<reference evidence="10 11" key="1">
    <citation type="submission" date="2015-01" db="EMBL/GenBank/DDBJ databases">
        <title>The Genome Sequence of Exophiala mesophila CBS40295.</title>
        <authorList>
            <consortium name="The Broad Institute Genomics Platform"/>
            <person name="Cuomo C."/>
            <person name="de Hoog S."/>
            <person name="Gorbushina A."/>
            <person name="Stielow B."/>
            <person name="Teixiera M."/>
            <person name="Abouelleil A."/>
            <person name="Chapman S.B."/>
            <person name="Priest M."/>
            <person name="Young S.K."/>
            <person name="Wortman J."/>
            <person name="Nusbaum C."/>
            <person name="Birren B."/>
        </authorList>
    </citation>
    <scope>NUCLEOTIDE SEQUENCE [LARGE SCALE GENOMIC DNA]</scope>
    <source>
        <strain evidence="10 11">CBS 40295</strain>
    </source>
</reference>
<evidence type="ECO:0000256" key="1">
    <source>
        <dbReference type="ARBA" id="ARBA00004141"/>
    </source>
</evidence>
<feature type="transmembrane region" description="Helical" evidence="8">
    <location>
        <begin position="700"/>
        <end position="726"/>
    </location>
</feature>
<name>A0A0D1Y3B9_EXOME</name>
<evidence type="ECO:0000256" key="4">
    <source>
        <dbReference type="ARBA" id="ARBA00022741"/>
    </source>
</evidence>
<dbReference type="OMA" id="HSNHGDV"/>
<feature type="domain" description="ABC transporter" evidence="9">
    <location>
        <begin position="263"/>
        <end position="501"/>
    </location>
</feature>
<dbReference type="PANTHER" id="PTHR48041">
    <property type="entry name" value="ABC TRANSPORTER G FAMILY MEMBER 28"/>
    <property type="match status" value="1"/>
</dbReference>